<proteinExistence type="inferred from homology"/>
<dbReference type="GO" id="GO:0005615">
    <property type="term" value="C:extracellular space"/>
    <property type="evidence" value="ECO:0007669"/>
    <property type="project" value="InterPro"/>
</dbReference>
<dbReference type="InterPro" id="IPR000975">
    <property type="entry name" value="IL-1_fam"/>
</dbReference>
<evidence type="ECO:0000313" key="4">
    <source>
        <dbReference type="EMBL" id="KAG8569264.1"/>
    </source>
</evidence>
<evidence type="ECO:0000256" key="1">
    <source>
        <dbReference type="ARBA" id="ARBA00004613"/>
    </source>
</evidence>
<dbReference type="AlphaFoldDB" id="A0AAV7B9V3"/>
<comment type="similarity">
    <text evidence="2">Belongs to the IL-1 family.</text>
</comment>
<evidence type="ECO:0000256" key="2">
    <source>
        <dbReference type="ARBA" id="ARBA00010448"/>
    </source>
</evidence>
<keyword evidence="5" id="KW-1185">Reference proteome</keyword>
<evidence type="ECO:0000256" key="3">
    <source>
        <dbReference type="ARBA" id="ARBA00022525"/>
    </source>
</evidence>
<reference evidence="4" key="1">
    <citation type="thesis" date="2020" institute="ProQuest LLC" country="789 East Eisenhower Parkway, Ann Arbor, MI, USA">
        <title>Comparative Genomics and Chromosome Evolution.</title>
        <authorList>
            <person name="Mudd A.B."/>
        </authorList>
    </citation>
    <scope>NUCLEOTIDE SEQUENCE</scope>
    <source>
        <strain evidence="4">237g6f4</strain>
        <tissue evidence="4">Blood</tissue>
    </source>
</reference>
<accession>A0AAV7B9V3</accession>
<sequence>MATGAKRFILVEKKTVVITNFHTDILNFYKEHGTATFEPGDDLKDITMFSLHIYKAVHVEDLPVAISCEIDDTSYVLCVENNSVIYKKMKLPESISSETSEFIFYQKNCCLEAQIFESSIKMGFYLASSEDGRNLILKPYDIHAFDETTLISIVERVFVYTGESTPYYFKNYDNFLVAHPEKCYLTFESEKPPEEENVVFYENTYFEYGPGRGLPVIISCTMNEKNYLLCARSTCVFLKEKKLPKKINPKTSKFIFYKKNFSPGASGFCFDSSMNECYCFAWDESDPKKHLILKYNSGEDTDETMRIIQTTPDK</sequence>
<dbReference type="GO" id="GO:0005125">
    <property type="term" value="F:cytokine activity"/>
    <property type="evidence" value="ECO:0007669"/>
    <property type="project" value="InterPro"/>
</dbReference>
<dbReference type="SUPFAM" id="SSF50353">
    <property type="entry name" value="Cytokine"/>
    <property type="match status" value="2"/>
</dbReference>
<dbReference type="GO" id="GO:0006955">
    <property type="term" value="P:immune response"/>
    <property type="evidence" value="ECO:0007669"/>
    <property type="project" value="InterPro"/>
</dbReference>
<comment type="caution">
    <text evidence="4">The sequence shown here is derived from an EMBL/GenBank/DDBJ whole genome shotgun (WGS) entry which is preliminary data.</text>
</comment>
<protein>
    <submittedName>
        <fullName evidence="4">Uncharacterized protein</fullName>
    </submittedName>
</protein>
<dbReference type="Proteomes" id="UP000824782">
    <property type="component" value="Unassembled WGS sequence"/>
</dbReference>
<evidence type="ECO:0000313" key="5">
    <source>
        <dbReference type="Proteomes" id="UP000824782"/>
    </source>
</evidence>
<dbReference type="InterPro" id="IPR008996">
    <property type="entry name" value="IL1/FGF"/>
</dbReference>
<dbReference type="GO" id="GO:0006954">
    <property type="term" value="P:inflammatory response"/>
    <property type="evidence" value="ECO:0007669"/>
    <property type="project" value="InterPro"/>
</dbReference>
<keyword evidence="3" id="KW-0964">Secreted</keyword>
<dbReference type="Gene3D" id="2.80.10.50">
    <property type="match status" value="2"/>
</dbReference>
<dbReference type="Pfam" id="PF00340">
    <property type="entry name" value="IL1"/>
    <property type="match status" value="1"/>
</dbReference>
<dbReference type="EMBL" id="WNYA01000006">
    <property type="protein sequence ID" value="KAG8569264.1"/>
    <property type="molecule type" value="Genomic_DNA"/>
</dbReference>
<name>A0AAV7B9V3_ENGPU</name>
<gene>
    <name evidence="4" type="ORF">GDO81_014327</name>
</gene>
<organism evidence="4 5">
    <name type="scientific">Engystomops pustulosus</name>
    <name type="common">Tungara frog</name>
    <name type="synonym">Physalaemus pustulosus</name>
    <dbReference type="NCBI Taxonomy" id="76066"/>
    <lineage>
        <taxon>Eukaryota</taxon>
        <taxon>Metazoa</taxon>
        <taxon>Chordata</taxon>
        <taxon>Craniata</taxon>
        <taxon>Vertebrata</taxon>
        <taxon>Euteleostomi</taxon>
        <taxon>Amphibia</taxon>
        <taxon>Batrachia</taxon>
        <taxon>Anura</taxon>
        <taxon>Neobatrachia</taxon>
        <taxon>Hyloidea</taxon>
        <taxon>Leptodactylidae</taxon>
        <taxon>Leiuperinae</taxon>
        <taxon>Engystomops</taxon>
    </lineage>
</organism>
<comment type="subcellular location">
    <subcellularLocation>
        <location evidence="1">Secreted</location>
    </subcellularLocation>
</comment>